<dbReference type="Proteomes" id="UP000652761">
    <property type="component" value="Unassembled WGS sequence"/>
</dbReference>
<proteinExistence type="predicted"/>
<sequence>MGPQLGQATVLHVFVCSVVALSRSSGEVRGESQAGEQREWLFCSPVLGCQSMVASVCVASRPHGVSGVWGGSACRPSTLSRSQVAVLVVRRPSRVVARLSP</sequence>
<reference evidence="2" key="1">
    <citation type="submission" date="2017-07" db="EMBL/GenBank/DDBJ databases">
        <title>Taro Niue Genome Assembly and Annotation.</title>
        <authorList>
            <person name="Atibalentja N."/>
            <person name="Keating K."/>
            <person name="Fields C.J."/>
        </authorList>
    </citation>
    <scope>NUCLEOTIDE SEQUENCE</scope>
    <source>
        <strain evidence="2">Niue_2</strain>
        <tissue evidence="2">Leaf</tissue>
    </source>
</reference>
<evidence type="ECO:0000256" key="1">
    <source>
        <dbReference type="SAM" id="SignalP"/>
    </source>
</evidence>
<accession>A0A843WP03</accession>
<evidence type="ECO:0000313" key="3">
    <source>
        <dbReference type="Proteomes" id="UP000652761"/>
    </source>
</evidence>
<feature type="signal peptide" evidence="1">
    <location>
        <begin position="1"/>
        <end position="20"/>
    </location>
</feature>
<comment type="caution">
    <text evidence="2">The sequence shown here is derived from an EMBL/GenBank/DDBJ whole genome shotgun (WGS) entry which is preliminary data.</text>
</comment>
<organism evidence="2 3">
    <name type="scientific">Colocasia esculenta</name>
    <name type="common">Wild taro</name>
    <name type="synonym">Arum esculentum</name>
    <dbReference type="NCBI Taxonomy" id="4460"/>
    <lineage>
        <taxon>Eukaryota</taxon>
        <taxon>Viridiplantae</taxon>
        <taxon>Streptophyta</taxon>
        <taxon>Embryophyta</taxon>
        <taxon>Tracheophyta</taxon>
        <taxon>Spermatophyta</taxon>
        <taxon>Magnoliopsida</taxon>
        <taxon>Liliopsida</taxon>
        <taxon>Araceae</taxon>
        <taxon>Aroideae</taxon>
        <taxon>Colocasieae</taxon>
        <taxon>Colocasia</taxon>
    </lineage>
</organism>
<dbReference type="AlphaFoldDB" id="A0A843WP03"/>
<evidence type="ECO:0008006" key="4">
    <source>
        <dbReference type="Google" id="ProtNLM"/>
    </source>
</evidence>
<name>A0A843WP03_COLES</name>
<feature type="chain" id="PRO_5032741288" description="Secreted protein" evidence="1">
    <location>
        <begin position="21"/>
        <end position="101"/>
    </location>
</feature>
<keyword evidence="3" id="KW-1185">Reference proteome</keyword>
<keyword evidence="1" id="KW-0732">Signal</keyword>
<protein>
    <recommendedName>
        <fullName evidence="4">Secreted protein</fullName>
    </recommendedName>
</protein>
<dbReference type="EMBL" id="NMUH01003573">
    <property type="protein sequence ID" value="MQM06225.1"/>
    <property type="molecule type" value="Genomic_DNA"/>
</dbReference>
<gene>
    <name evidence="2" type="ORF">Taro_039046</name>
</gene>
<evidence type="ECO:0000313" key="2">
    <source>
        <dbReference type="EMBL" id="MQM06225.1"/>
    </source>
</evidence>